<keyword evidence="10" id="KW-0460">Magnesium</keyword>
<dbReference type="PANTHER" id="PTHR14950">
    <property type="entry name" value="DICER-RELATED"/>
    <property type="match status" value="1"/>
</dbReference>
<evidence type="ECO:0000259" key="18">
    <source>
        <dbReference type="PROSITE" id="PS51327"/>
    </source>
</evidence>
<evidence type="ECO:0000313" key="20">
    <source>
        <dbReference type="Proteomes" id="UP000440578"/>
    </source>
</evidence>
<dbReference type="Gene3D" id="3.40.50.300">
    <property type="entry name" value="P-loop containing nucleotide triphosphate hydrolases"/>
    <property type="match status" value="2"/>
</dbReference>
<evidence type="ECO:0000256" key="5">
    <source>
        <dbReference type="ARBA" id="ARBA00022737"/>
    </source>
</evidence>
<evidence type="ECO:0000256" key="11">
    <source>
        <dbReference type="ARBA" id="ARBA00023158"/>
    </source>
</evidence>
<dbReference type="InterPro" id="IPR006935">
    <property type="entry name" value="Helicase/UvrB_N"/>
</dbReference>
<dbReference type="SMART" id="SM00490">
    <property type="entry name" value="HELICc"/>
    <property type="match status" value="1"/>
</dbReference>
<evidence type="ECO:0000256" key="15">
    <source>
        <dbReference type="SAM" id="MobiDB-lite"/>
    </source>
</evidence>
<feature type="region of interest" description="Disordered" evidence="15">
    <location>
        <begin position="775"/>
        <end position="823"/>
    </location>
</feature>
<dbReference type="GO" id="GO:0006309">
    <property type="term" value="P:apoptotic DNA fragmentation"/>
    <property type="evidence" value="ECO:0007669"/>
    <property type="project" value="TreeGrafter"/>
</dbReference>
<keyword evidence="8" id="KW-0347">Helicase</keyword>
<dbReference type="OrthoDB" id="2392202at2759"/>
<dbReference type="PROSITE" id="PS51192">
    <property type="entry name" value="HELICASE_ATP_BIND_1"/>
    <property type="match status" value="1"/>
</dbReference>
<evidence type="ECO:0000256" key="14">
    <source>
        <dbReference type="PROSITE-ProRule" id="PRU00657"/>
    </source>
</evidence>
<comment type="caution">
    <text evidence="19">The sequence shown here is derived from an EMBL/GenBank/DDBJ whole genome shotgun (WGS) entry which is preliminary data.</text>
</comment>
<feature type="region of interest" description="Disordered" evidence="15">
    <location>
        <begin position="447"/>
        <end position="480"/>
    </location>
</feature>
<evidence type="ECO:0000256" key="4">
    <source>
        <dbReference type="ARBA" id="ARBA00022723"/>
    </source>
</evidence>
<dbReference type="AlphaFoldDB" id="A0A6A4W4U4"/>
<proteinExistence type="inferred from homology"/>
<protein>
    <submittedName>
        <fullName evidence="19">Endoribonuclease Dicer</fullName>
    </submittedName>
</protein>
<dbReference type="Pfam" id="PF04851">
    <property type="entry name" value="ResIII"/>
    <property type="match status" value="1"/>
</dbReference>
<keyword evidence="4" id="KW-0479">Metal-binding</keyword>
<evidence type="ECO:0000256" key="9">
    <source>
        <dbReference type="ARBA" id="ARBA00022840"/>
    </source>
</evidence>
<dbReference type="Pfam" id="PF20931">
    <property type="entry name" value="Dicer_platform"/>
    <property type="match status" value="1"/>
</dbReference>
<evidence type="ECO:0000256" key="6">
    <source>
        <dbReference type="ARBA" id="ARBA00022741"/>
    </source>
</evidence>
<dbReference type="GO" id="GO:0046872">
    <property type="term" value="F:metal ion binding"/>
    <property type="evidence" value="ECO:0007669"/>
    <property type="project" value="UniProtKB-KW"/>
</dbReference>
<dbReference type="CDD" id="cd18034">
    <property type="entry name" value="DEXHc_dicer"/>
    <property type="match status" value="1"/>
</dbReference>
<dbReference type="GO" id="GO:0004530">
    <property type="term" value="F:deoxyribonuclease I activity"/>
    <property type="evidence" value="ECO:0007669"/>
    <property type="project" value="TreeGrafter"/>
</dbReference>
<evidence type="ECO:0000256" key="12">
    <source>
        <dbReference type="ARBA" id="ARBA00023211"/>
    </source>
</evidence>
<dbReference type="InterPro" id="IPR027417">
    <property type="entry name" value="P-loop_NTPase"/>
</dbReference>
<keyword evidence="14" id="KW-0694">RNA-binding</keyword>
<dbReference type="GO" id="GO:0070578">
    <property type="term" value="C:RISC-loading complex"/>
    <property type="evidence" value="ECO:0007669"/>
    <property type="project" value="TreeGrafter"/>
</dbReference>
<feature type="compositionally biased region" description="Basic residues" evidence="15">
    <location>
        <begin position="460"/>
        <end position="478"/>
    </location>
</feature>
<accession>A0A6A4W4U4</accession>
<dbReference type="GO" id="GO:0005634">
    <property type="term" value="C:nucleus"/>
    <property type="evidence" value="ECO:0007669"/>
    <property type="project" value="TreeGrafter"/>
</dbReference>
<feature type="domain" description="Helicase ATP-binding" evidence="16">
    <location>
        <begin position="24"/>
        <end position="202"/>
    </location>
</feature>
<dbReference type="SMART" id="SM00487">
    <property type="entry name" value="DEXDc"/>
    <property type="match status" value="1"/>
</dbReference>
<dbReference type="Pfam" id="PF20930">
    <property type="entry name" value="Dicer_PBD"/>
    <property type="match status" value="1"/>
</dbReference>
<dbReference type="InterPro" id="IPR001650">
    <property type="entry name" value="Helicase_C-like"/>
</dbReference>
<feature type="domain" description="Dicer dsRNA-binding fold" evidence="18">
    <location>
        <begin position="676"/>
        <end position="773"/>
    </location>
</feature>
<dbReference type="GO" id="GO:0003677">
    <property type="term" value="F:DNA binding"/>
    <property type="evidence" value="ECO:0007669"/>
    <property type="project" value="InterPro"/>
</dbReference>
<dbReference type="GO" id="GO:0004386">
    <property type="term" value="F:helicase activity"/>
    <property type="evidence" value="ECO:0007669"/>
    <property type="project" value="UniProtKB-KW"/>
</dbReference>
<dbReference type="GO" id="GO:0003723">
    <property type="term" value="F:RNA binding"/>
    <property type="evidence" value="ECO:0007669"/>
    <property type="project" value="UniProtKB-UniRule"/>
</dbReference>
<dbReference type="GO" id="GO:0005737">
    <property type="term" value="C:cytoplasm"/>
    <property type="evidence" value="ECO:0007669"/>
    <property type="project" value="TreeGrafter"/>
</dbReference>
<dbReference type="InterPro" id="IPR048512">
    <property type="entry name" value="Dicer_platform"/>
</dbReference>
<keyword evidence="12" id="KW-0464">Manganese</keyword>
<keyword evidence="7" id="KW-0378">Hydrolase</keyword>
<keyword evidence="11" id="KW-0943">RNA-mediated gene silencing</keyword>
<comment type="similarity">
    <text evidence="13 14">Belongs to the helicase family. Dicer subfamily.</text>
</comment>
<comment type="cofactor">
    <cofactor evidence="2">
        <name>Mg(2+)</name>
        <dbReference type="ChEBI" id="CHEBI:18420"/>
    </cofactor>
</comment>
<evidence type="ECO:0000256" key="2">
    <source>
        <dbReference type="ARBA" id="ARBA00001946"/>
    </source>
</evidence>
<reference evidence="19 20" key="1">
    <citation type="submission" date="2019-07" db="EMBL/GenBank/DDBJ databases">
        <title>Draft genome assembly of a fouling barnacle, Amphibalanus amphitrite (Darwin, 1854): The first reference genome for Thecostraca.</title>
        <authorList>
            <person name="Kim W."/>
        </authorList>
    </citation>
    <scope>NUCLEOTIDE SEQUENCE [LARGE SCALE GENOMIC DNA]</scope>
    <source>
        <strain evidence="19">SNU_AA5</strain>
        <tissue evidence="19">Soma without cirri and trophi</tissue>
    </source>
</reference>
<comment type="cofactor">
    <cofactor evidence="1">
        <name>Mn(2+)</name>
        <dbReference type="ChEBI" id="CHEBI:29035"/>
    </cofactor>
</comment>
<keyword evidence="9" id="KW-0067">ATP-binding</keyword>
<dbReference type="GO" id="GO:0005524">
    <property type="term" value="F:ATP binding"/>
    <property type="evidence" value="ECO:0007669"/>
    <property type="project" value="UniProtKB-KW"/>
</dbReference>
<keyword evidence="20" id="KW-1185">Reference proteome</keyword>
<dbReference type="Pfam" id="PF03368">
    <property type="entry name" value="Dicer_dimer"/>
    <property type="match status" value="1"/>
</dbReference>
<name>A0A6A4W4U4_AMPAM</name>
<evidence type="ECO:0000256" key="7">
    <source>
        <dbReference type="ARBA" id="ARBA00022801"/>
    </source>
</evidence>
<keyword evidence="6" id="KW-0547">Nucleotide-binding</keyword>
<evidence type="ECO:0000256" key="1">
    <source>
        <dbReference type="ARBA" id="ARBA00001936"/>
    </source>
</evidence>
<feature type="compositionally biased region" description="Polar residues" evidence="15">
    <location>
        <begin position="814"/>
        <end position="823"/>
    </location>
</feature>
<evidence type="ECO:0000256" key="3">
    <source>
        <dbReference type="ARBA" id="ARBA00022722"/>
    </source>
</evidence>
<dbReference type="EMBL" id="VIIS01001170">
    <property type="protein sequence ID" value="KAF0301375.1"/>
    <property type="molecule type" value="Genomic_DNA"/>
</dbReference>
<dbReference type="GO" id="GO:0004525">
    <property type="term" value="F:ribonuclease III activity"/>
    <property type="evidence" value="ECO:0007669"/>
    <property type="project" value="UniProtKB-ARBA"/>
</dbReference>
<dbReference type="FunFam" id="3.40.50.300:FF:000628">
    <property type="entry name" value="Endoribonuclease Dicer"/>
    <property type="match status" value="1"/>
</dbReference>
<dbReference type="GO" id="GO:0030422">
    <property type="term" value="P:siRNA processing"/>
    <property type="evidence" value="ECO:0007669"/>
    <property type="project" value="TreeGrafter"/>
</dbReference>
<keyword evidence="5" id="KW-0677">Repeat</keyword>
<feature type="domain" description="Helicase C-terminal" evidence="17">
    <location>
        <begin position="479"/>
        <end position="645"/>
    </location>
</feature>
<evidence type="ECO:0000313" key="19">
    <source>
        <dbReference type="EMBL" id="KAF0301375.1"/>
    </source>
</evidence>
<dbReference type="Proteomes" id="UP000440578">
    <property type="component" value="Unassembled WGS sequence"/>
</dbReference>
<dbReference type="PROSITE" id="PS51327">
    <property type="entry name" value="DICER_DSRBF"/>
    <property type="match status" value="1"/>
</dbReference>
<dbReference type="PROSITE" id="PS51194">
    <property type="entry name" value="HELICASE_CTER"/>
    <property type="match status" value="1"/>
</dbReference>
<dbReference type="Gene3D" id="3.30.160.380">
    <property type="entry name" value="Dicer dimerisation domain"/>
    <property type="match status" value="1"/>
</dbReference>
<dbReference type="InterPro" id="IPR014001">
    <property type="entry name" value="Helicase_ATP-bd"/>
</dbReference>
<dbReference type="GO" id="GO:0031054">
    <property type="term" value="P:pre-miRNA processing"/>
    <property type="evidence" value="ECO:0007669"/>
    <property type="project" value="TreeGrafter"/>
</dbReference>
<keyword evidence="3" id="KW-0540">Nuclease</keyword>
<evidence type="ECO:0000256" key="10">
    <source>
        <dbReference type="ARBA" id="ARBA00022842"/>
    </source>
</evidence>
<dbReference type="InterPro" id="IPR048513">
    <property type="entry name" value="Dicer_PBD"/>
</dbReference>
<dbReference type="InterPro" id="IPR038248">
    <property type="entry name" value="Dicer_dimer_sf"/>
</dbReference>
<gene>
    <name evidence="19" type="primary">Dicer1</name>
    <name evidence="19" type="ORF">FJT64_003143</name>
</gene>
<dbReference type="PANTHER" id="PTHR14950:SF37">
    <property type="entry name" value="ENDORIBONUCLEASE DICER"/>
    <property type="match status" value="1"/>
</dbReference>
<dbReference type="CDD" id="cd15903">
    <property type="entry name" value="Dicer_PBD"/>
    <property type="match status" value="1"/>
</dbReference>
<dbReference type="Pfam" id="PF00271">
    <property type="entry name" value="Helicase_C"/>
    <property type="match status" value="1"/>
</dbReference>
<sequence>MANRGIVDQIAPNVFTPREYQVEILEDAKERNIIAHLATGSGKTFIAILLIKEMAPDVRRAWSEGGKRTFFVVNTVPLVEQQARAIEQHTDLTVGQFVGSSTLDAWKKHDWEAHLVENQVLVMSSQIFCNMLLHGFLDVTRVNLLVLDECHHTVKDSPMRQIMKLVNEAPAGQRPKVLGLTASIINKKVTPVKLEAQIESLQNSMGCAVSTVHDLDAVNKYSTRPQEVIVECGELDDPTQLHRQLEAVARRCLQFLTTHRYEPREIYGDMYEELLAGEPDPIKEPKQIICDFLYILNELGPWCADRAASQLLVEVEKLRRKIGYVRHYLLLGVVFSDLIRIRTLCDHVFDKLDLREQIWQYSSPKVLRLARDPTGLRSAGRRADCASGEWRGCPADGDFCRERHIATVRGFLLSHRRRAGAAGDSGVVQNGNDAGWDCAIVRQQRHHHPALGRVRQERRQQRREKRRQTATAKHRRGSHTTQRIPAAVCGLVFVKQRVTARVLYRLIKELRDVTPELAFIYPQYIVGSNKNTYLEPAEVGQAERKKQEDVLCRFRKFECNLLVATSVVEEGVDIPQCNLVVRFDEPTEFRSYVQSKGRARATAAHYLLLVTKDKSETLLRELADYHVIERRLTAHCLEDSEEPAETDRLRELAERRIPPYRPADAAAGAMVTRNSAISLVNRYCNRLPSDTFTRLTPQWKIEELDGGGEGPPMRRCSLRLPVNSPVKDLVFSDWFPSKLLARQSAALKMCQVLYEADELDQHLLPIGKEALLEEGADEQREWVPDGAPRPGTTKRRQYYKKQASGAHGGGRNPLSESRGFSQRESVAAPLAGPALKPGQRCYLYQFDMQLTCPIPEDQNTRGRRLFRPEQDPRRLGLVTGHRLPEVCAFPIFTRSGEVVVSVRLVSDQLQLSESQLQLLSQFHRFVFCAVLRLEKFPMRFQPEDSSTGFLVVPINNGTLPTATLD</sequence>
<evidence type="ECO:0000256" key="13">
    <source>
        <dbReference type="ARBA" id="ARBA00035116"/>
    </source>
</evidence>
<evidence type="ECO:0000259" key="16">
    <source>
        <dbReference type="PROSITE" id="PS51192"/>
    </source>
</evidence>
<organism evidence="19 20">
    <name type="scientific">Amphibalanus amphitrite</name>
    <name type="common">Striped barnacle</name>
    <name type="synonym">Balanus amphitrite</name>
    <dbReference type="NCBI Taxonomy" id="1232801"/>
    <lineage>
        <taxon>Eukaryota</taxon>
        <taxon>Metazoa</taxon>
        <taxon>Ecdysozoa</taxon>
        <taxon>Arthropoda</taxon>
        <taxon>Crustacea</taxon>
        <taxon>Multicrustacea</taxon>
        <taxon>Cirripedia</taxon>
        <taxon>Thoracica</taxon>
        <taxon>Thoracicalcarea</taxon>
        <taxon>Balanomorpha</taxon>
        <taxon>Balanoidea</taxon>
        <taxon>Balanidae</taxon>
        <taxon>Amphibalaninae</taxon>
        <taxon>Amphibalanus</taxon>
    </lineage>
</organism>
<evidence type="ECO:0000256" key="8">
    <source>
        <dbReference type="ARBA" id="ARBA00022806"/>
    </source>
</evidence>
<evidence type="ECO:0000259" key="17">
    <source>
        <dbReference type="PROSITE" id="PS51194"/>
    </source>
</evidence>
<dbReference type="SUPFAM" id="SSF52540">
    <property type="entry name" value="P-loop containing nucleoside triphosphate hydrolases"/>
    <property type="match status" value="1"/>
</dbReference>
<dbReference type="InterPro" id="IPR005034">
    <property type="entry name" value="Dicer_dimerisation"/>
</dbReference>